<evidence type="ECO:0000259" key="1">
    <source>
        <dbReference type="Pfam" id="PF03372"/>
    </source>
</evidence>
<dbReference type="Proteomes" id="UP000199296">
    <property type="component" value="Unassembled WGS sequence"/>
</dbReference>
<dbReference type="SUPFAM" id="SSF56219">
    <property type="entry name" value="DNase I-like"/>
    <property type="match status" value="1"/>
</dbReference>
<reference evidence="2 3" key="1">
    <citation type="submission" date="2016-10" db="EMBL/GenBank/DDBJ databases">
        <authorList>
            <person name="de Groot N.N."/>
        </authorList>
    </citation>
    <scope>NUCLEOTIDE SEQUENCE [LARGE SCALE GENOMIC DNA]</scope>
    <source>
        <strain evidence="2 3">DSM 19803</strain>
    </source>
</reference>
<keyword evidence="3" id="KW-1185">Reference proteome</keyword>
<accession>A0A1G7YTN0</accession>
<dbReference type="Pfam" id="PF03372">
    <property type="entry name" value="Exo_endo_phos"/>
    <property type="match status" value="1"/>
</dbReference>
<dbReference type="GO" id="GO:0004527">
    <property type="term" value="F:exonuclease activity"/>
    <property type="evidence" value="ECO:0007669"/>
    <property type="project" value="UniProtKB-KW"/>
</dbReference>
<name>A0A1G7YTN0_9FLAO</name>
<keyword evidence="2" id="KW-0269">Exonuclease</keyword>
<dbReference type="RefSeq" id="WP_093369409.1">
    <property type="nucleotide sequence ID" value="NZ_FNCW01000014.1"/>
</dbReference>
<sequence>MRFKDLPQLLVLVLLMVQCKNPSASDQQSEVMFATFNVSMESENYLGRYADGVSSQVLIDKLAGGTSPHIKNIAKIIQTQRPDVILLNEFDYIENPEQGVEQFIKAYLKVPQGEAQAIDYPYYYYAASNTGIETPFDLNGDGKFEGSANDAFGYGRYPGHYGMVLLSKYPIDKANIRTFQKFKWKDMPGYLVTQTADGNNFYSDEAWDAFRLSSKSHWDVPVKFGDQTIHVLASHPTPPGFDAEEDRNGKRNHDEIRFWKDYIDKTQGAYIYDDKGETGPLGSEAFVIMGDLNASPYEGNARTEGISDLLNHPRVNNEFTPSSKGGESLSPDNPYGKYHTAFWKLRADYVLPSKDLNVVDHGVFWPVEGEALHELMLDRESSSDHRLVWVEVKLED</sequence>
<organism evidence="2 3">
    <name type="scientific">Psychroflexus sediminis</name>
    <dbReference type="NCBI Taxonomy" id="470826"/>
    <lineage>
        <taxon>Bacteria</taxon>
        <taxon>Pseudomonadati</taxon>
        <taxon>Bacteroidota</taxon>
        <taxon>Flavobacteriia</taxon>
        <taxon>Flavobacteriales</taxon>
        <taxon>Flavobacteriaceae</taxon>
        <taxon>Psychroflexus</taxon>
    </lineage>
</organism>
<dbReference type="EMBL" id="FNCW01000014">
    <property type="protein sequence ID" value="SDG99626.1"/>
    <property type="molecule type" value="Genomic_DNA"/>
</dbReference>
<keyword evidence="2" id="KW-0255">Endonuclease</keyword>
<dbReference type="STRING" id="470826.SAMN04488027_11420"/>
<dbReference type="InterPro" id="IPR005135">
    <property type="entry name" value="Endo/exonuclease/phosphatase"/>
</dbReference>
<dbReference type="InterPro" id="IPR036691">
    <property type="entry name" value="Endo/exonu/phosph_ase_sf"/>
</dbReference>
<dbReference type="GO" id="GO:0004519">
    <property type="term" value="F:endonuclease activity"/>
    <property type="evidence" value="ECO:0007669"/>
    <property type="project" value="UniProtKB-KW"/>
</dbReference>
<gene>
    <name evidence="2" type="ORF">SAMN04488027_11420</name>
</gene>
<protein>
    <submittedName>
        <fullName evidence="2">Endonuclease/Exonuclease/phosphatase family protein</fullName>
    </submittedName>
</protein>
<keyword evidence="2" id="KW-0540">Nuclease</keyword>
<evidence type="ECO:0000313" key="2">
    <source>
        <dbReference type="EMBL" id="SDG99626.1"/>
    </source>
</evidence>
<proteinExistence type="predicted"/>
<keyword evidence="2" id="KW-0378">Hydrolase</keyword>
<feature type="domain" description="Endonuclease/exonuclease/phosphatase" evidence="1">
    <location>
        <begin position="34"/>
        <end position="385"/>
    </location>
</feature>
<evidence type="ECO:0000313" key="3">
    <source>
        <dbReference type="Proteomes" id="UP000199296"/>
    </source>
</evidence>
<dbReference type="OrthoDB" id="292013at2"/>
<dbReference type="AlphaFoldDB" id="A0A1G7YTN0"/>
<dbReference type="Gene3D" id="3.60.10.10">
    <property type="entry name" value="Endonuclease/exonuclease/phosphatase"/>
    <property type="match status" value="1"/>
</dbReference>